<dbReference type="EMBL" id="JAWDIQ010000003">
    <property type="protein sequence ID" value="MDY0410314.1"/>
    <property type="molecule type" value="Genomic_DNA"/>
</dbReference>
<name>A0ABU5CVA3_9BACI</name>
<organism evidence="2 3">
    <name type="scientific">Paracerasibacillus soli</name>
    <dbReference type="NCBI Taxonomy" id="480284"/>
    <lineage>
        <taxon>Bacteria</taxon>
        <taxon>Bacillati</taxon>
        <taxon>Bacillota</taxon>
        <taxon>Bacilli</taxon>
        <taxon>Bacillales</taxon>
        <taxon>Bacillaceae</taxon>
        <taxon>Paracerasibacillus</taxon>
    </lineage>
</organism>
<keyword evidence="1" id="KW-0812">Transmembrane</keyword>
<gene>
    <name evidence="2" type="ORF">RWD45_19375</name>
</gene>
<evidence type="ECO:0000256" key="1">
    <source>
        <dbReference type="SAM" id="Phobius"/>
    </source>
</evidence>
<evidence type="ECO:0000313" key="3">
    <source>
        <dbReference type="Proteomes" id="UP001275315"/>
    </source>
</evidence>
<evidence type="ECO:0000313" key="2">
    <source>
        <dbReference type="EMBL" id="MDY0410314.1"/>
    </source>
</evidence>
<feature type="transmembrane region" description="Helical" evidence="1">
    <location>
        <begin position="5"/>
        <end position="26"/>
    </location>
</feature>
<keyword evidence="3" id="KW-1185">Reference proteome</keyword>
<reference evidence="2 3" key="1">
    <citation type="submission" date="2023-10" db="EMBL/GenBank/DDBJ databases">
        <title>Virgibacillus soli CC-YMP-6 genome.</title>
        <authorList>
            <person name="Miliotis G."/>
            <person name="Sengupta P."/>
            <person name="Hameed A."/>
            <person name="Chuvochina M."/>
            <person name="Mcdonagh F."/>
            <person name="Simpson A.C."/>
            <person name="Singh N.K."/>
            <person name="Rekha P.D."/>
            <person name="Raman K."/>
            <person name="Hugenholtz P."/>
            <person name="Venkateswaran K."/>
        </authorList>
    </citation>
    <scope>NUCLEOTIDE SEQUENCE [LARGE SCALE GENOMIC DNA]</scope>
    <source>
        <strain evidence="2 3">CC-YMP-6</strain>
    </source>
</reference>
<comment type="caution">
    <text evidence="2">The sequence shown here is derived from an EMBL/GenBank/DDBJ whole genome shotgun (WGS) entry which is preliminary data.</text>
</comment>
<feature type="transmembrane region" description="Helical" evidence="1">
    <location>
        <begin position="102"/>
        <end position="127"/>
    </location>
</feature>
<dbReference type="RefSeq" id="WP_320381189.1">
    <property type="nucleotide sequence ID" value="NZ_JAWDIQ010000003.1"/>
</dbReference>
<sequence length="135" mass="15129">MVKKIIIAIVSCFLFSLIVATIAYLMSDQETREMYPLFSSMIVIMFYSVPFFLLIGIPYSYLVDFLEQKKQFSFVSISLIYIMGGIIAAGAVRLFFGFGEGSLAVFGQLCIQFGGAAFMFLLVATIFKRMGLLNF</sequence>
<accession>A0ABU5CVA3</accession>
<keyword evidence="1" id="KW-1133">Transmembrane helix</keyword>
<dbReference type="Proteomes" id="UP001275315">
    <property type="component" value="Unassembled WGS sequence"/>
</dbReference>
<proteinExistence type="predicted"/>
<feature type="transmembrane region" description="Helical" evidence="1">
    <location>
        <begin position="74"/>
        <end position="96"/>
    </location>
</feature>
<protein>
    <submittedName>
        <fullName evidence="2">Uncharacterized protein</fullName>
    </submittedName>
</protein>
<feature type="transmembrane region" description="Helical" evidence="1">
    <location>
        <begin position="38"/>
        <end position="62"/>
    </location>
</feature>
<keyword evidence="1" id="KW-0472">Membrane</keyword>